<evidence type="ECO:0000313" key="2">
    <source>
        <dbReference type="EMBL" id="MBV4496194.1"/>
    </source>
</evidence>
<dbReference type="EMBL" id="JABWRB010000039">
    <property type="protein sequence ID" value="MBC3392645.1"/>
    <property type="molecule type" value="Genomic_DNA"/>
</dbReference>
<dbReference type="InterPro" id="IPR010686">
    <property type="entry name" value="OBAP-like"/>
</dbReference>
<dbReference type="PANTHER" id="PTHR31360">
    <property type="match status" value="1"/>
</dbReference>
<gene>
    <name evidence="2" type="ORF">HU715_012540</name>
    <name evidence="1" type="ORF">HU715_23635</name>
</gene>
<comment type="caution">
    <text evidence="1">The sequence shown here is derived from an EMBL/GenBank/DDBJ whole genome shotgun (WGS) entry which is preliminary data.</text>
</comment>
<dbReference type="EMBL" id="JABWRB020000001">
    <property type="protein sequence ID" value="MBV4496194.1"/>
    <property type="molecule type" value="Genomic_DNA"/>
</dbReference>
<sequence length="251" mass="27333">MPDRSVYGVWTLLWATALGLTGCAGGTSGSPVDAPGAAKTPTTATLETGARLMQDKPPLRALDTYLDGFHFYNGRMSGQMEAHHYCTALNEEVFQCAIFDGNTASAKLMGVEYIISKRLFEGLPTSEKQLWHSHVHEVKSGQLIAPGIPQAAETRLMENLVGTYGKTWHTWHTEQGNALPYGVPQLMMGFTADGQISSRLVRERDGRMGIDSEAKKRARAGIEAPAIDPGADAWQKGQVWQLKDPTGDHAH</sequence>
<dbReference type="Proteomes" id="UP000636518">
    <property type="component" value="Unassembled WGS sequence"/>
</dbReference>
<accession>A0A923FJK9</accession>
<dbReference type="PROSITE" id="PS51257">
    <property type="entry name" value="PROKAR_LIPOPROTEIN"/>
    <property type="match status" value="1"/>
</dbReference>
<reference evidence="2" key="3">
    <citation type="submission" date="2021-06" db="EMBL/GenBank/DDBJ databases">
        <title>Updating the genus Pseudomonas: Description of 43 new species and partition of the Pseudomonas putida group.</title>
        <authorList>
            <person name="Girard L."/>
            <person name="Lood C."/>
            <person name="Vandamme P."/>
            <person name="Rokni-Zadeh H."/>
            <person name="Van Noort V."/>
            <person name="Hofte M."/>
            <person name="Lavigne R."/>
            <person name="De Mot R."/>
        </authorList>
    </citation>
    <scope>NUCLEOTIDE SEQUENCE</scope>
    <source>
        <strain evidence="2">SWRI12</strain>
    </source>
</reference>
<dbReference type="Pfam" id="PF06884">
    <property type="entry name" value="DUF1264"/>
    <property type="match status" value="1"/>
</dbReference>
<dbReference type="RefSeq" id="WP_186709281.1">
    <property type="nucleotide sequence ID" value="NZ_JABWRB020000001.1"/>
</dbReference>
<dbReference type="PANTHER" id="PTHR31360:SF0">
    <property type="entry name" value="OIL BODY-ASSOCIATED PROTEIN 1B"/>
    <property type="match status" value="1"/>
</dbReference>
<name>A0A923FJK9_9PSED</name>
<proteinExistence type="predicted"/>
<dbReference type="AlphaFoldDB" id="A0A923FJK9"/>
<protein>
    <submittedName>
        <fullName evidence="1">OBAP family protein</fullName>
    </submittedName>
</protein>
<evidence type="ECO:0000313" key="1">
    <source>
        <dbReference type="EMBL" id="MBC3392645.1"/>
    </source>
</evidence>
<reference evidence="1 3" key="1">
    <citation type="journal article" date="2020" name="Microorganisms">
        <title>Reliable Identification of Environmental Pseudomonas Isolates Using the rpoD Gene.</title>
        <authorList>
            <consortium name="The Broad Institute Genome Sequencing Platform"/>
            <person name="Girard L."/>
            <person name="Lood C."/>
            <person name="Rokni-Zadeh H."/>
            <person name="van Noort V."/>
            <person name="Lavigne R."/>
            <person name="De Mot R."/>
        </authorList>
    </citation>
    <scope>NUCLEOTIDE SEQUENCE</scope>
    <source>
        <strain evidence="1 3">SWRI12</strain>
    </source>
</reference>
<organism evidence="1">
    <name type="scientific">Pseudomonas zanjanensis</name>
    <dbReference type="NCBI Taxonomy" id="2745496"/>
    <lineage>
        <taxon>Bacteria</taxon>
        <taxon>Pseudomonadati</taxon>
        <taxon>Pseudomonadota</taxon>
        <taxon>Gammaproteobacteria</taxon>
        <taxon>Pseudomonadales</taxon>
        <taxon>Pseudomonadaceae</taxon>
        <taxon>Pseudomonas</taxon>
    </lineage>
</organism>
<evidence type="ECO:0000313" key="3">
    <source>
        <dbReference type="Proteomes" id="UP000636518"/>
    </source>
</evidence>
<keyword evidence="3" id="KW-1185">Reference proteome</keyword>
<reference evidence="1" key="2">
    <citation type="submission" date="2020-07" db="EMBL/GenBank/DDBJ databases">
        <authorList>
            <person name="Lood C."/>
            <person name="Girard L."/>
        </authorList>
    </citation>
    <scope>NUCLEOTIDE SEQUENCE</scope>
    <source>
        <strain evidence="1">SWRI12</strain>
    </source>
</reference>